<gene>
    <name evidence="1" type="ORF">CVT26_014817</name>
</gene>
<sequence length="477" mass="55020">MSTNLHIIQVPADVWREIFAIVAAAAEDQTDKTLVTLRFTWVCSTWRTIASEAPELWTQINMVVKHNGELRFMNVQFLSLILQNARGMPLTMKLSNWLFRPRPSRPLDIQLVILFLQNTFRAKSLEVPLTALRVVREWDDAAYKEVVERIQVASKLEEVALDFEGDYMDLGSLSDLASLWSRVPLLHKLCITGPWHQTWCIRSANVVLFQTTGFPFDQLTVLDLSASIALDAFLKILSFVPHLVQGEFSNIRGTIPPEDARPEPIDLPWLRELKLRGHASKVRTEAHEYPPMTELLVFFKAPSLKSLHLISDRDWSREGFETFLANSSCQIEHLGLDIENSDEETKIQCLRMLPWLKCLEIQRHRPYVHYSTVAYLEHAFASAMRSWNGRFDICPDLQQLIVDYDSLFDKSQTVLADMVEERWSRMRGDFKVVLNKAEIHGDSERTLGEIARLLTLKSRGLDVTISPRHWLERIICR</sequence>
<dbReference type="OrthoDB" id="2969246at2759"/>
<evidence type="ECO:0000313" key="2">
    <source>
        <dbReference type="Proteomes" id="UP000284706"/>
    </source>
</evidence>
<evidence type="ECO:0000313" key="1">
    <source>
        <dbReference type="EMBL" id="PPQ73150.1"/>
    </source>
</evidence>
<evidence type="ECO:0008006" key="3">
    <source>
        <dbReference type="Google" id="ProtNLM"/>
    </source>
</evidence>
<dbReference type="STRING" id="231916.A0A409W3N5"/>
<protein>
    <recommendedName>
        <fullName evidence="3">F-box domain-containing protein</fullName>
    </recommendedName>
</protein>
<dbReference type="Proteomes" id="UP000284706">
    <property type="component" value="Unassembled WGS sequence"/>
</dbReference>
<comment type="caution">
    <text evidence="1">The sequence shown here is derived from an EMBL/GenBank/DDBJ whole genome shotgun (WGS) entry which is preliminary data.</text>
</comment>
<dbReference type="InParanoid" id="A0A409W3N5"/>
<dbReference type="AlphaFoldDB" id="A0A409W3N5"/>
<keyword evidence="2" id="KW-1185">Reference proteome</keyword>
<organism evidence="1 2">
    <name type="scientific">Gymnopilus dilepis</name>
    <dbReference type="NCBI Taxonomy" id="231916"/>
    <lineage>
        <taxon>Eukaryota</taxon>
        <taxon>Fungi</taxon>
        <taxon>Dikarya</taxon>
        <taxon>Basidiomycota</taxon>
        <taxon>Agaricomycotina</taxon>
        <taxon>Agaricomycetes</taxon>
        <taxon>Agaricomycetidae</taxon>
        <taxon>Agaricales</taxon>
        <taxon>Agaricineae</taxon>
        <taxon>Hymenogastraceae</taxon>
        <taxon>Gymnopilus</taxon>
    </lineage>
</organism>
<dbReference type="Gene3D" id="3.80.10.10">
    <property type="entry name" value="Ribonuclease Inhibitor"/>
    <property type="match status" value="1"/>
</dbReference>
<accession>A0A409W3N5</accession>
<name>A0A409W3N5_9AGAR</name>
<proteinExistence type="predicted"/>
<reference evidence="1 2" key="1">
    <citation type="journal article" date="2018" name="Evol. Lett.">
        <title>Horizontal gene cluster transfer increased hallucinogenic mushroom diversity.</title>
        <authorList>
            <person name="Reynolds H.T."/>
            <person name="Vijayakumar V."/>
            <person name="Gluck-Thaler E."/>
            <person name="Korotkin H.B."/>
            <person name="Matheny P.B."/>
            <person name="Slot J.C."/>
        </authorList>
    </citation>
    <scope>NUCLEOTIDE SEQUENCE [LARGE SCALE GENOMIC DNA]</scope>
    <source>
        <strain evidence="1 2">SRW20</strain>
    </source>
</reference>
<dbReference type="InterPro" id="IPR032675">
    <property type="entry name" value="LRR_dom_sf"/>
</dbReference>
<dbReference type="EMBL" id="NHYE01005420">
    <property type="protein sequence ID" value="PPQ73150.1"/>
    <property type="molecule type" value="Genomic_DNA"/>
</dbReference>